<evidence type="ECO:0000259" key="14">
    <source>
        <dbReference type="PROSITE" id="PS50067"/>
    </source>
</evidence>
<keyword evidence="4 11" id="KW-0547">Nucleotide-binding</keyword>
<dbReference type="Pfam" id="PF25764">
    <property type="entry name" value="KIF21A_4th"/>
    <property type="match status" value="2"/>
</dbReference>
<dbReference type="InterPro" id="IPR027417">
    <property type="entry name" value="P-loop_NTPase"/>
</dbReference>
<dbReference type="GO" id="GO:0005875">
    <property type="term" value="C:microtubule associated complex"/>
    <property type="evidence" value="ECO:0007669"/>
    <property type="project" value="TreeGrafter"/>
</dbReference>
<evidence type="ECO:0000256" key="7">
    <source>
        <dbReference type="ARBA" id="ARBA00023069"/>
    </source>
</evidence>
<evidence type="ECO:0000256" key="11">
    <source>
        <dbReference type="PROSITE-ProRule" id="PRU00283"/>
    </source>
</evidence>
<dbReference type="GO" id="GO:0005524">
    <property type="term" value="F:ATP binding"/>
    <property type="evidence" value="ECO:0007669"/>
    <property type="project" value="UniProtKB-UniRule"/>
</dbReference>
<feature type="region of interest" description="Disordered" evidence="13">
    <location>
        <begin position="614"/>
        <end position="680"/>
    </location>
</feature>
<keyword evidence="3" id="KW-0963">Cytoplasm</keyword>
<feature type="compositionally biased region" description="Low complexity" evidence="13">
    <location>
        <begin position="470"/>
        <end position="481"/>
    </location>
</feature>
<dbReference type="GO" id="GO:0008017">
    <property type="term" value="F:microtubule binding"/>
    <property type="evidence" value="ECO:0007669"/>
    <property type="project" value="InterPro"/>
</dbReference>
<feature type="compositionally biased region" description="Basic and acidic residues" evidence="13">
    <location>
        <begin position="771"/>
        <end position="785"/>
    </location>
</feature>
<dbReference type="GO" id="GO:0051231">
    <property type="term" value="P:spindle elongation"/>
    <property type="evidence" value="ECO:0007669"/>
    <property type="project" value="TreeGrafter"/>
</dbReference>
<gene>
    <name evidence="15" type="ORF">QTO34_012755</name>
</gene>
<feature type="region of interest" description="Disordered" evidence="13">
    <location>
        <begin position="979"/>
        <end position="1017"/>
    </location>
</feature>
<dbReference type="PANTHER" id="PTHR47969">
    <property type="entry name" value="CHROMOSOME-ASSOCIATED KINESIN KIF4A-RELATED"/>
    <property type="match status" value="1"/>
</dbReference>
<dbReference type="PROSITE" id="PS50067">
    <property type="entry name" value="KINESIN_MOTOR_2"/>
    <property type="match status" value="1"/>
</dbReference>
<protein>
    <recommendedName>
        <fullName evidence="14">Kinesin motor domain-containing protein</fullName>
    </recommendedName>
</protein>
<feature type="region of interest" description="Disordered" evidence="13">
    <location>
        <begin position="1373"/>
        <end position="1431"/>
    </location>
</feature>
<dbReference type="PANTHER" id="PTHR47969:SF8">
    <property type="entry name" value="KINESIN FAMILY MEMBER 7"/>
    <property type="match status" value="1"/>
</dbReference>
<feature type="region of interest" description="Disordered" evidence="13">
    <location>
        <begin position="456"/>
        <end position="491"/>
    </location>
</feature>
<evidence type="ECO:0000256" key="3">
    <source>
        <dbReference type="ARBA" id="ARBA00022490"/>
    </source>
</evidence>
<keyword evidence="5 11" id="KW-0067">ATP-binding</keyword>
<evidence type="ECO:0000256" key="1">
    <source>
        <dbReference type="ARBA" id="ARBA00004138"/>
    </source>
</evidence>
<feature type="region of interest" description="Disordered" evidence="13">
    <location>
        <begin position="1322"/>
        <end position="1358"/>
    </location>
</feature>
<evidence type="ECO:0000256" key="8">
    <source>
        <dbReference type="ARBA" id="ARBA00023175"/>
    </source>
</evidence>
<evidence type="ECO:0000256" key="9">
    <source>
        <dbReference type="ARBA" id="ARBA00023212"/>
    </source>
</evidence>
<feature type="binding site" evidence="11">
    <location>
        <begin position="94"/>
        <end position="101"/>
    </location>
    <ligand>
        <name>ATP</name>
        <dbReference type="ChEBI" id="CHEBI:30616"/>
    </ligand>
</feature>
<dbReference type="InterPro" id="IPR036961">
    <property type="entry name" value="Kinesin_motor_dom_sf"/>
</dbReference>
<feature type="domain" description="Kinesin motor" evidence="14">
    <location>
        <begin position="15"/>
        <end position="350"/>
    </location>
</feature>
<dbReference type="EMBL" id="JAULJE010000025">
    <property type="protein sequence ID" value="KAK1327847.1"/>
    <property type="molecule type" value="Genomic_DNA"/>
</dbReference>
<keyword evidence="10" id="KW-0966">Cell projection</keyword>
<comment type="similarity">
    <text evidence="11">Belongs to the TRAFAC class myosin-kinesin ATPase superfamily. Kinesin family.</text>
</comment>
<evidence type="ECO:0000313" key="16">
    <source>
        <dbReference type="Proteomes" id="UP001177744"/>
    </source>
</evidence>
<keyword evidence="9" id="KW-0206">Cytoskeleton</keyword>
<keyword evidence="7" id="KW-0969">Cilium</keyword>
<dbReference type="SMART" id="SM00129">
    <property type="entry name" value="KISc"/>
    <property type="match status" value="1"/>
</dbReference>
<feature type="compositionally biased region" description="Basic and acidic residues" evidence="13">
    <location>
        <begin position="910"/>
        <end position="927"/>
    </location>
</feature>
<dbReference type="InterPro" id="IPR027640">
    <property type="entry name" value="Kinesin-like_fam"/>
</dbReference>
<feature type="coiled-coil region" evidence="12">
    <location>
        <begin position="1022"/>
        <end position="1130"/>
    </location>
</feature>
<evidence type="ECO:0000256" key="12">
    <source>
        <dbReference type="SAM" id="Coils"/>
    </source>
</evidence>
<dbReference type="Pfam" id="PF00225">
    <property type="entry name" value="Kinesin"/>
    <property type="match status" value="1"/>
</dbReference>
<dbReference type="CDD" id="cd01372">
    <property type="entry name" value="KISc_KIF4"/>
    <property type="match status" value="1"/>
</dbReference>
<evidence type="ECO:0000313" key="15">
    <source>
        <dbReference type="EMBL" id="KAK1327847.1"/>
    </source>
</evidence>
<name>A0AA40HAS8_CNENI</name>
<dbReference type="InterPro" id="IPR019821">
    <property type="entry name" value="Kinesin_motor_CS"/>
</dbReference>
<dbReference type="GO" id="GO:0007052">
    <property type="term" value="P:mitotic spindle organization"/>
    <property type="evidence" value="ECO:0007669"/>
    <property type="project" value="TreeGrafter"/>
</dbReference>
<dbReference type="GO" id="GO:0003777">
    <property type="term" value="F:microtubule motor activity"/>
    <property type="evidence" value="ECO:0007669"/>
    <property type="project" value="InterPro"/>
</dbReference>
<evidence type="ECO:0000256" key="2">
    <source>
        <dbReference type="ARBA" id="ARBA00004245"/>
    </source>
</evidence>
<evidence type="ECO:0000256" key="4">
    <source>
        <dbReference type="ARBA" id="ARBA00022741"/>
    </source>
</evidence>
<feature type="coiled-coil region" evidence="12">
    <location>
        <begin position="1286"/>
        <end position="1320"/>
    </location>
</feature>
<accession>A0AA40HAS8</accession>
<dbReference type="PROSITE" id="PS00411">
    <property type="entry name" value="KINESIN_MOTOR_1"/>
    <property type="match status" value="1"/>
</dbReference>
<keyword evidence="16" id="KW-1185">Reference proteome</keyword>
<dbReference type="Gene3D" id="3.40.850.10">
    <property type="entry name" value="Kinesin motor domain"/>
    <property type="match status" value="1"/>
</dbReference>
<comment type="caution">
    <text evidence="15">The sequence shown here is derived from an EMBL/GenBank/DDBJ whole genome shotgun (WGS) entry which is preliminary data.</text>
</comment>
<feature type="compositionally biased region" description="Acidic residues" evidence="13">
    <location>
        <begin position="628"/>
        <end position="645"/>
    </location>
</feature>
<feature type="region of interest" description="Disordered" evidence="13">
    <location>
        <begin position="771"/>
        <end position="797"/>
    </location>
</feature>
<reference evidence="15" key="1">
    <citation type="submission" date="2023-06" db="EMBL/GenBank/DDBJ databases">
        <title>Reference genome for the Northern bat (Eptesicus nilssonii), a most northern bat species.</title>
        <authorList>
            <person name="Laine V.N."/>
            <person name="Pulliainen A.T."/>
            <person name="Lilley T.M."/>
        </authorList>
    </citation>
    <scope>NUCLEOTIDE SEQUENCE</scope>
    <source>
        <strain evidence="15">BLF_Eptnil</strain>
        <tissue evidence="15">Kidney</tissue>
    </source>
</reference>
<organism evidence="15 16">
    <name type="scientific">Cnephaeus nilssonii</name>
    <name type="common">Northern bat</name>
    <name type="synonym">Eptesicus nilssonii</name>
    <dbReference type="NCBI Taxonomy" id="3371016"/>
    <lineage>
        <taxon>Eukaryota</taxon>
        <taxon>Metazoa</taxon>
        <taxon>Chordata</taxon>
        <taxon>Craniata</taxon>
        <taxon>Vertebrata</taxon>
        <taxon>Euteleostomi</taxon>
        <taxon>Mammalia</taxon>
        <taxon>Eutheria</taxon>
        <taxon>Laurasiatheria</taxon>
        <taxon>Chiroptera</taxon>
        <taxon>Yangochiroptera</taxon>
        <taxon>Vespertilionidae</taxon>
        <taxon>Cnephaeus</taxon>
    </lineage>
</organism>
<dbReference type="SUPFAM" id="SSF52540">
    <property type="entry name" value="P-loop containing nucleoside triphosphate hydrolases"/>
    <property type="match status" value="1"/>
</dbReference>
<comment type="subcellular location">
    <subcellularLocation>
        <location evidence="1">Cell projection</location>
        <location evidence="1">Cilium</location>
    </subcellularLocation>
    <subcellularLocation>
        <location evidence="2">Cytoplasm</location>
        <location evidence="2">Cytoskeleton</location>
    </subcellularLocation>
</comment>
<dbReference type="Proteomes" id="UP001177744">
    <property type="component" value="Unassembled WGS sequence"/>
</dbReference>
<dbReference type="FunFam" id="3.40.850.10:FF:000025">
    <property type="entry name" value="kinesin-like protein KIF27 isoform X1"/>
    <property type="match status" value="1"/>
</dbReference>
<evidence type="ECO:0000256" key="5">
    <source>
        <dbReference type="ARBA" id="ARBA00022840"/>
    </source>
</evidence>
<feature type="region of interest" description="Disordered" evidence="13">
    <location>
        <begin position="848"/>
        <end position="867"/>
    </location>
</feature>
<evidence type="ECO:0000256" key="10">
    <source>
        <dbReference type="ARBA" id="ARBA00023273"/>
    </source>
</evidence>
<proteinExistence type="inferred from homology"/>
<dbReference type="GO" id="GO:0005929">
    <property type="term" value="C:cilium"/>
    <property type="evidence" value="ECO:0007669"/>
    <property type="project" value="UniProtKB-SubCell"/>
</dbReference>
<evidence type="ECO:0000256" key="6">
    <source>
        <dbReference type="ARBA" id="ARBA00023054"/>
    </source>
</evidence>
<keyword evidence="8 11" id="KW-0505">Motor protein</keyword>
<dbReference type="PRINTS" id="PR00380">
    <property type="entry name" value="KINESINHEAVY"/>
</dbReference>
<feature type="compositionally biased region" description="Low complexity" evidence="13">
    <location>
        <begin position="1378"/>
        <end position="1393"/>
    </location>
</feature>
<keyword evidence="6 12" id="KW-0175">Coiled coil</keyword>
<feature type="region of interest" description="Disordered" evidence="13">
    <location>
        <begin position="355"/>
        <end position="378"/>
    </location>
</feature>
<evidence type="ECO:0000256" key="13">
    <source>
        <dbReference type="SAM" id="MobiDB-lite"/>
    </source>
</evidence>
<dbReference type="GO" id="GO:0007018">
    <property type="term" value="P:microtubule-based movement"/>
    <property type="evidence" value="ECO:0007669"/>
    <property type="project" value="InterPro"/>
</dbReference>
<dbReference type="InterPro" id="IPR001752">
    <property type="entry name" value="Kinesin_motor_dom"/>
</dbReference>
<feature type="region of interest" description="Disordered" evidence="13">
    <location>
        <begin position="901"/>
        <end position="927"/>
    </location>
</feature>
<sequence length="1431" mass="158532">MGLEAQRLRDAEAAPVRVALRVRPLLPKELLHGHRSCLRVEPGRGRVTLGRDRSFGFHAVLDEAAGQEAVYQACVQPLLEAFFEGFNATVFAYGQTGSGKTYTMGEASVASLHEDRQGIIPRVMAEAFKLIDENDLLDCLVHVSYLEVYKEEFRDLLEVGTASRDIQLREDERGNVVLCGVKEVAVEGLDEVLSVLEMGHAARHTGATHLNRLSSRSHTVFTATLEQRGRAPGRPPRPAAAAPLLVSKFHFVDLAGSERVLKTGSTGERLKESIQINSSLLALGNVISALGDPQRRGSHIPYRDSKITRILKDSLGGNAKTVMIACVSPSSSDFDETLNTLNYASRAQNICNRPTVNWRPEPERAPEDAAGARCPPRHRSETRIIHRGRRGPGPTAAPAPAAPAGAAARLGAECARYRARTDAAYSLLRELQAEPGLPCAAARKVRDWLCAVEGERSALSSASGPDSGIESASAAAEEQAAPGPGGRKDDEGALLALQSQVARLEEENRDFLAALEDAMEQYKLQSDRLREQQEEMAELRLRLELVRPGWGGPGLLQGLPPGSLVPRPHTAPLAGAHSHALGMVPPACLPGDGVGPENWGEVPDGREAGAELVEEEEALDSGPSAASGEEEDEEEEDEEGEGEGEEPARRTLPLRRSGIRKCNQRVEAGPGSPPSRKGPELRLEELGAAVLEPRGVQGNKAQARRCQAPAVSASEWRLAQAQQKIRELAINIRMKEELIGELVRTGKAAQALNRQHSQRIRELEQEAERVRAELSEGQRQLRELEGSEPQDAGERSRLQEFRRRVAAAQSQAQVRAARVAAVGAQASHGAWAAVPTPCRPPRPRRVLCGGRRAGEPGPADGPPSTGRVLREKKQATERLASLSAQSEKRLRELERNVQLMRQQQGQLQRRLREETEQKRRLETEMSKRQHRVKVGLWGQGGPELKHEQQQKILRIKTEEIAAFQRKRRSGSSGSVFTLEQQQVGSGHPQPPPGGCPHSRRSTERRPPFPPPPPAPQKIEEQKKWLDQEMEKVLQQRRALEELGEELRKREAILAKKEALVQEKTGLESKRLRSSQALTEDIVRVSSRLEHLERELSEKSGQLRQGSAQSQQQIRGEIDALRQEKDSLLKQRLEIDGKLRQGSLLSPEEERTLFQLDEAIEALDAAIEYKNEAITSRQRVLRASASLLSQCEMNLMAKLSYLSSSETRALLCKYFDKVVTLREEQHQQQVAFSELEMQLEEQQRLVFWLEAALERQRLETDRQLTLQQKEHEQNVQLLLQQSRDHLGEGLADSRRQYEGRIQALERELGRHVWANQELRQRLSRGGEKALCPESRQPPGNEEELWQPPLAEGAPRAREEARDLVHAPLPLTWKRSSLCGEEQGAPEAAEPPLGRGLPGGEAGPPWNLGPLARPRRELRRASPGMIDVRRNPL</sequence>